<reference evidence="2" key="2">
    <citation type="submission" date="2023-03" db="EMBL/GenBank/DDBJ databases">
        <authorList>
            <person name="Obshta O."/>
            <person name="Zabrodski M.W."/>
            <person name="Soomro T."/>
            <person name="Wilson G."/>
            <person name="Masood F."/>
            <person name="Thebeau J."/>
            <person name="Bezerra Da Silva M.C."/>
            <person name="Raza F."/>
            <person name="Biganski S."/>
            <person name="Jose M."/>
            <person name="Camilli M."/>
            <person name="Kozii I.V."/>
            <person name="Kozii R.V."/>
            <person name="Simko E."/>
            <person name="Wood S.C."/>
        </authorList>
    </citation>
    <scope>NUCLEOTIDE SEQUENCE</scope>
    <source>
        <strain evidence="2">PL001</strain>
    </source>
</reference>
<organism evidence="2 3">
    <name type="scientific">Paenibacillus larvae</name>
    <dbReference type="NCBI Taxonomy" id="1464"/>
    <lineage>
        <taxon>Bacteria</taxon>
        <taxon>Bacillati</taxon>
        <taxon>Bacillota</taxon>
        <taxon>Bacilli</taxon>
        <taxon>Bacillales</taxon>
        <taxon>Paenibacillaceae</taxon>
        <taxon>Paenibacillus</taxon>
    </lineage>
</organism>
<dbReference type="RefSeq" id="WP_036658145.1">
    <property type="nucleotide sequence ID" value="NZ_CP121102.1"/>
</dbReference>
<protein>
    <submittedName>
        <fullName evidence="2">Uncharacterized protein</fullName>
    </submittedName>
</protein>
<dbReference type="Proteomes" id="UP001259239">
    <property type="component" value="Unassembled WGS sequence"/>
</dbReference>
<keyword evidence="1" id="KW-0472">Membrane</keyword>
<feature type="transmembrane region" description="Helical" evidence="1">
    <location>
        <begin position="36"/>
        <end position="53"/>
    </location>
</feature>
<dbReference type="AlphaFoldDB" id="A0AAP5JW27"/>
<reference evidence="2" key="1">
    <citation type="journal article" date="2023" name="J. Vet. Diagn. Invest.">
        <title>Oxytetracycline-resistant Paenibacillus larvae identified in commercial beekeeping operations in Saskatchewan using pooled honey sampling.</title>
        <authorList>
            <person name="Obshta O."/>
            <person name="Zabrodski M.W."/>
            <person name="Soomro T."/>
            <person name="Wilson G."/>
            <person name="Masood F."/>
            <person name="Thebeau J."/>
            <person name="Silva M.C.B."/>
            <person name="Biganski S."/>
            <person name="Kozii I.V."/>
            <person name="Koziy R.V."/>
            <person name="Raza M.F."/>
            <person name="Jose M.S."/>
            <person name="Simko E."/>
            <person name="Wood S.C."/>
        </authorList>
    </citation>
    <scope>NUCLEOTIDE SEQUENCE</scope>
    <source>
        <strain evidence="2">PL001</strain>
    </source>
</reference>
<proteinExistence type="predicted"/>
<evidence type="ECO:0000256" key="1">
    <source>
        <dbReference type="SAM" id="Phobius"/>
    </source>
</evidence>
<name>A0AAP5JW27_9BACL</name>
<comment type="caution">
    <text evidence="2">The sequence shown here is derived from an EMBL/GenBank/DDBJ whole genome shotgun (WGS) entry which is preliminary data.</text>
</comment>
<evidence type="ECO:0000313" key="3">
    <source>
        <dbReference type="Proteomes" id="UP001259239"/>
    </source>
</evidence>
<gene>
    <name evidence="2" type="ORF">P7H09_15515</name>
</gene>
<dbReference type="EMBL" id="JARQGV010000004">
    <property type="protein sequence ID" value="MDT2252625.1"/>
    <property type="molecule type" value="Genomic_DNA"/>
</dbReference>
<sequence>MDILEKYGHLIILICLGTMAAVNFSTKDITIRDTVSVIGFVIVFLTVVPLAIYRKNKKNSVAFWLP</sequence>
<keyword evidence="1" id="KW-0812">Transmembrane</keyword>
<accession>A0AAP5JW27</accession>
<keyword evidence="1" id="KW-1133">Transmembrane helix</keyword>
<feature type="transmembrane region" description="Helical" evidence="1">
    <location>
        <begin position="7"/>
        <end position="24"/>
    </location>
</feature>
<evidence type="ECO:0000313" key="2">
    <source>
        <dbReference type="EMBL" id="MDT2252625.1"/>
    </source>
</evidence>